<keyword evidence="2" id="KW-1185">Reference proteome</keyword>
<dbReference type="Proteomes" id="UP000006512">
    <property type="component" value="Unassembled WGS sequence"/>
</dbReference>
<reference evidence="2" key="1">
    <citation type="submission" date="2011-03" db="EMBL/GenBank/DDBJ databases">
        <title>Draft genome sequence of Brevundimonas diminuta.</title>
        <authorList>
            <person name="Brown P.J.B."/>
            <person name="Buechlein A."/>
            <person name="Hemmerich C."/>
            <person name="Brun Y.V."/>
        </authorList>
    </citation>
    <scope>NUCLEOTIDE SEQUENCE [LARGE SCALE GENOMIC DNA]</scope>
    <source>
        <strain evidence="2">C19</strain>
    </source>
</reference>
<evidence type="ECO:0000313" key="2">
    <source>
        <dbReference type="Proteomes" id="UP000006512"/>
    </source>
</evidence>
<sequence>MLEASSTGPYAMHLPTRRTVLSAGLLTATAAAGSLRAAPAFAFRPGVKSVLTARQSAICHIADYGNTQVVLLIVNGAAIDVHARRAGLYHPKDPAVSRSVRALAPVDLNRLISAAGGLDQPVNGSVRNDAFHALYQGLKPMPLARACGTNCGAMGSGQALPINDAFFRDWSFAHAPSGPFLAFSSPTVKAVWSLES</sequence>
<dbReference type="AlphaFoldDB" id="F4QH83"/>
<dbReference type="STRING" id="715226.ABI_10570"/>
<dbReference type="HOGENOM" id="CLU_1286578_0_0_5"/>
<dbReference type="InterPro" id="IPR006311">
    <property type="entry name" value="TAT_signal"/>
</dbReference>
<organism evidence="1 2">
    <name type="scientific">Asticcacaulis biprosthecium C19</name>
    <dbReference type="NCBI Taxonomy" id="715226"/>
    <lineage>
        <taxon>Bacteria</taxon>
        <taxon>Pseudomonadati</taxon>
        <taxon>Pseudomonadota</taxon>
        <taxon>Alphaproteobacteria</taxon>
        <taxon>Caulobacterales</taxon>
        <taxon>Caulobacteraceae</taxon>
        <taxon>Asticcacaulis</taxon>
    </lineage>
</organism>
<accession>F4QH83</accession>
<evidence type="ECO:0000313" key="1">
    <source>
        <dbReference type="EMBL" id="EGF92620.1"/>
    </source>
</evidence>
<name>F4QH83_9CAUL</name>
<protein>
    <submittedName>
        <fullName evidence="1">Uncharacterized protein</fullName>
    </submittedName>
</protein>
<dbReference type="EMBL" id="GL883077">
    <property type="protein sequence ID" value="EGF92620.1"/>
    <property type="molecule type" value="Genomic_DNA"/>
</dbReference>
<gene>
    <name evidence="1" type="ORF">ABI_10570</name>
</gene>
<proteinExistence type="predicted"/>
<dbReference type="PROSITE" id="PS51318">
    <property type="entry name" value="TAT"/>
    <property type="match status" value="1"/>
</dbReference>
<dbReference type="OrthoDB" id="7172256at2"/>